<evidence type="ECO:0000313" key="6">
    <source>
        <dbReference type="Proteomes" id="UP001597286"/>
    </source>
</evidence>
<dbReference type="InterPro" id="IPR042171">
    <property type="entry name" value="Acyl-CoA_hotdog"/>
</dbReference>
<dbReference type="EMBL" id="JBHUFB010000019">
    <property type="protein sequence ID" value="MFD1814576.1"/>
    <property type="molecule type" value="Genomic_DNA"/>
</dbReference>
<accession>A0ABW4P9B0</accession>
<protein>
    <submittedName>
        <fullName evidence="5">Acyl-CoA thioesterase</fullName>
    </submittedName>
</protein>
<comment type="caution">
    <text evidence="5">The sequence shown here is derived from an EMBL/GenBank/DDBJ whole genome shotgun (WGS) entry which is preliminary data.</text>
</comment>
<evidence type="ECO:0000256" key="1">
    <source>
        <dbReference type="ARBA" id="ARBA00006538"/>
    </source>
</evidence>
<keyword evidence="2" id="KW-0378">Hydrolase</keyword>
<evidence type="ECO:0000256" key="2">
    <source>
        <dbReference type="ARBA" id="ARBA00022801"/>
    </source>
</evidence>
<evidence type="ECO:0000313" key="5">
    <source>
        <dbReference type="EMBL" id="MFD1814576.1"/>
    </source>
</evidence>
<comment type="similarity">
    <text evidence="1">Belongs to the C/M/P thioester hydrolase family.</text>
</comment>
<dbReference type="RefSeq" id="WP_378487054.1">
    <property type="nucleotide sequence ID" value="NZ_JBHUFB010000019.1"/>
</dbReference>
<dbReference type="SUPFAM" id="SSF54637">
    <property type="entry name" value="Thioesterase/thiol ester dehydrase-isomerase"/>
    <property type="match status" value="2"/>
</dbReference>
<keyword evidence="6" id="KW-1185">Reference proteome</keyword>
<feature type="domain" description="Acyl-CoA thioesterase-like C-terminal" evidence="4">
    <location>
        <begin position="147"/>
        <end position="265"/>
    </location>
</feature>
<reference evidence="6" key="1">
    <citation type="journal article" date="2019" name="Int. J. Syst. Evol. Microbiol.">
        <title>The Global Catalogue of Microorganisms (GCM) 10K type strain sequencing project: providing services to taxonomists for standard genome sequencing and annotation.</title>
        <authorList>
            <consortium name="The Broad Institute Genomics Platform"/>
            <consortium name="The Broad Institute Genome Sequencing Center for Infectious Disease"/>
            <person name="Wu L."/>
            <person name="Ma J."/>
        </authorList>
    </citation>
    <scope>NUCLEOTIDE SEQUENCE [LARGE SCALE GENOMIC DNA]</scope>
    <source>
        <strain evidence="6">DT72</strain>
    </source>
</reference>
<dbReference type="InterPro" id="IPR049449">
    <property type="entry name" value="TesB_ACOT8-like_N"/>
</dbReference>
<dbReference type="Proteomes" id="UP001597286">
    <property type="component" value="Unassembled WGS sequence"/>
</dbReference>
<dbReference type="CDD" id="cd03444">
    <property type="entry name" value="Thioesterase_II_repeat1"/>
    <property type="match status" value="1"/>
</dbReference>
<dbReference type="PANTHER" id="PTHR11066">
    <property type="entry name" value="ACYL-COA THIOESTERASE"/>
    <property type="match status" value="1"/>
</dbReference>
<dbReference type="Pfam" id="PF13622">
    <property type="entry name" value="4HBT_3"/>
    <property type="match status" value="1"/>
</dbReference>
<dbReference type="InterPro" id="IPR029069">
    <property type="entry name" value="HotDog_dom_sf"/>
</dbReference>
<dbReference type="Pfam" id="PF20789">
    <property type="entry name" value="4HBT_3C"/>
    <property type="match status" value="1"/>
</dbReference>
<gene>
    <name evidence="5" type="ORF">ACFSJG_20360</name>
</gene>
<evidence type="ECO:0000259" key="4">
    <source>
        <dbReference type="Pfam" id="PF20789"/>
    </source>
</evidence>
<dbReference type="InterPro" id="IPR049450">
    <property type="entry name" value="ACOT8-like_C"/>
</dbReference>
<evidence type="ECO:0000259" key="3">
    <source>
        <dbReference type="Pfam" id="PF13622"/>
    </source>
</evidence>
<feature type="domain" description="Acyl-CoA thioesterase-like N-terminal HotDog" evidence="3">
    <location>
        <begin position="38"/>
        <end position="112"/>
    </location>
</feature>
<sequence length="269" mass="29313">MSELWNDLVSCLALHAVAGDTAADGVYEGGNQRLEYHRLFGGQILGQLVRAAALTCPDKALKSLHTTFPREGRADEPVRYEAIRHHEGRSFATLSVVARQSKGPIAVATVSMHAPEAGPVHQFTPTVPSVLSDEHRVQFDLIPWETRTTTDLDSLGTASPEFEMWMRTPEVDPDFGTALVAYATDLNLIGTALLSVEGLCQRGNGTAFTSAVTSHSLWFHRPLRSDDWLLLRQHSPLIAGGRTFGRGDVFTANGDLVASFAQEALLRLP</sequence>
<organism evidence="5 6">
    <name type="scientific">Rhodococcus gannanensis</name>
    <dbReference type="NCBI Taxonomy" id="1960308"/>
    <lineage>
        <taxon>Bacteria</taxon>
        <taxon>Bacillati</taxon>
        <taxon>Actinomycetota</taxon>
        <taxon>Actinomycetes</taxon>
        <taxon>Mycobacteriales</taxon>
        <taxon>Nocardiaceae</taxon>
        <taxon>Rhodococcus</taxon>
    </lineage>
</organism>
<dbReference type="InterPro" id="IPR003703">
    <property type="entry name" value="Acyl_CoA_thio"/>
</dbReference>
<proteinExistence type="inferred from homology"/>
<dbReference type="PANTHER" id="PTHR11066:SF34">
    <property type="entry name" value="ACYL-COENZYME A THIOESTERASE 8"/>
    <property type="match status" value="1"/>
</dbReference>
<name>A0ABW4P9B0_9NOCA</name>
<dbReference type="Gene3D" id="2.40.160.210">
    <property type="entry name" value="Acyl-CoA thioesterase, double hotdog domain"/>
    <property type="match status" value="1"/>
</dbReference>
<dbReference type="CDD" id="cd03445">
    <property type="entry name" value="Thioesterase_II_repeat2"/>
    <property type="match status" value="1"/>
</dbReference>